<proteinExistence type="predicted"/>
<name>A0A093UQL1_TALMA</name>
<accession>A0A093UQL1</accession>
<protein>
    <submittedName>
        <fullName evidence="1">Uncharacterized protein</fullName>
    </submittedName>
</protein>
<reference evidence="1" key="2">
    <citation type="journal article" date="2014" name="PLoS Genet.">
        <title>Signature gene expression reveals novel clues to the molecular mechanisms of dimorphic transition in Penicillium marneffei.</title>
        <authorList>
            <person name="Yang E."/>
            <person name="Wang G."/>
            <person name="Cai J."/>
            <person name="Woo P.C."/>
            <person name="Lau S.K."/>
            <person name="Yuen K.-Y."/>
            <person name="Chow W.-N."/>
            <person name="Lin X."/>
        </authorList>
    </citation>
    <scope>NUCLEOTIDE SEQUENCE</scope>
    <source>
        <strain evidence="1">PM1</strain>
    </source>
</reference>
<reference key="1">
    <citation type="journal article" date="2014" name="PLoS Genet.">
        <title>Signature Gene Expression Reveals Novel Clues to the Molecular Mechanisms of Dimorphic Transition in Penicillium marneffei.</title>
        <authorList>
            <person name="Yang E."/>
            <person name="Wang G."/>
            <person name="Cai J."/>
            <person name="Woo P.C."/>
            <person name="Lau S.K."/>
            <person name="Yuen K.-Y."/>
            <person name="Chow W.-N."/>
            <person name="Lin X."/>
        </authorList>
    </citation>
    <scope>NUCLEOTIDE SEQUENCE [LARGE SCALE GENOMIC DNA]</scope>
    <source>
        <strain>PM1</strain>
    </source>
</reference>
<dbReference type="EMBL" id="JPOX01000043">
    <property type="protein sequence ID" value="KFX42562.1"/>
    <property type="molecule type" value="Genomic_DNA"/>
</dbReference>
<organism evidence="1">
    <name type="scientific">Talaromyces marneffei PM1</name>
    <dbReference type="NCBI Taxonomy" id="1077442"/>
    <lineage>
        <taxon>Eukaryota</taxon>
        <taxon>Fungi</taxon>
        <taxon>Dikarya</taxon>
        <taxon>Ascomycota</taxon>
        <taxon>Pezizomycotina</taxon>
        <taxon>Eurotiomycetes</taxon>
        <taxon>Eurotiomycetidae</taxon>
        <taxon>Eurotiales</taxon>
        <taxon>Trichocomaceae</taxon>
        <taxon>Talaromyces</taxon>
        <taxon>Talaromyces sect. Talaromyces</taxon>
    </lineage>
</organism>
<sequence>MSQELYHEYWLISWTIPHETQVHRGLTNDSIKCYPVWVSNPREAEKPSYPRRNAIPQKITARRG</sequence>
<evidence type="ECO:0000313" key="1">
    <source>
        <dbReference type="EMBL" id="KFX42562.1"/>
    </source>
</evidence>
<comment type="caution">
    <text evidence="1">The sequence shown here is derived from an EMBL/GenBank/DDBJ whole genome shotgun (WGS) entry which is preliminary data.</text>
</comment>
<dbReference type="AlphaFoldDB" id="A0A093UQL1"/>
<dbReference type="HOGENOM" id="CLU_2869190_0_0_1"/>
<gene>
    <name evidence="1" type="ORF">GQ26_0430480</name>
</gene>